<protein>
    <submittedName>
        <fullName evidence="1">Putative capsid protein</fullName>
    </submittedName>
</protein>
<accession>A0A6M3J7P0</accession>
<gene>
    <name evidence="1" type="ORF">MM415B00370_0054</name>
</gene>
<dbReference type="EMBL" id="MT141546">
    <property type="protein sequence ID" value="QJA65936.1"/>
    <property type="molecule type" value="Genomic_DNA"/>
</dbReference>
<evidence type="ECO:0000313" key="1">
    <source>
        <dbReference type="EMBL" id="QJA65936.1"/>
    </source>
</evidence>
<proteinExistence type="predicted"/>
<name>A0A6M3J7P0_9ZZZZ</name>
<organism evidence="1">
    <name type="scientific">viral metagenome</name>
    <dbReference type="NCBI Taxonomy" id="1070528"/>
    <lineage>
        <taxon>unclassified sequences</taxon>
        <taxon>metagenomes</taxon>
        <taxon>organismal metagenomes</taxon>
    </lineage>
</organism>
<dbReference type="Gene3D" id="3.90.1690.10">
    <property type="entry name" value="phage-related protein like domain"/>
    <property type="match status" value="1"/>
</dbReference>
<dbReference type="AlphaFoldDB" id="A0A6M3J7P0"/>
<sequence length="313" mass="34995">MAQPTPSDVHIDAALSNISIAYKNDNYVGDQLFPIVPVDKQSDYYFVFTKDFWFRNSVERRGPGGRYPEGGLELSSTQYVCINKALSFPLPVEVIDNQDAAVDLETDGAEWLADQFMIDREIALKAKIMDASAWTSSTTLSGTSQWSDYANSDPIGDIHTGMETVKKLIGRYPNVCFMGAEVWDKLKWHPDMLDIYKHTEKAVLTKEMVANIFDGIEKVLVGDAIYNSAAEGATFSGGYIWDKNCILMYVPASPGLRTPSAGYTFIWKQNGYQIPIERVEERLRRRDVLLADHAFDQKVVGADCGYEVINAVA</sequence>
<dbReference type="InterPro" id="IPR053738">
    <property type="entry name" value="Lambda_capsid_assembly"/>
</dbReference>
<reference evidence="1" key="1">
    <citation type="submission" date="2020-03" db="EMBL/GenBank/DDBJ databases">
        <title>The deep terrestrial virosphere.</title>
        <authorList>
            <person name="Holmfeldt K."/>
            <person name="Nilsson E."/>
            <person name="Simone D."/>
            <person name="Lopez-Fernandez M."/>
            <person name="Wu X."/>
            <person name="de Brujin I."/>
            <person name="Lundin D."/>
            <person name="Andersson A."/>
            <person name="Bertilsson S."/>
            <person name="Dopson M."/>
        </authorList>
    </citation>
    <scope>NUCLEOTIDE SEQUENCE</scope>
    <source>
        <strain evidence="1">MM415B00370</strain>
    </source>
</reference>